<name>A0ABU6WVD4_9FABA</name>
<dbReference type="EMBL" id="JASCZI010182534">
    <property type="protein sequence ID" value="MED6188108.1"/>
    <property type="molecule type" value="Genomic_DNA"/>
</dbReference>
<reference evidence="1 2" key="1">
    <citation type="journal article" date="2023" name="Plants (Basel)">
        <title>Bridging the Gap: Combining Genomics and Transcriptomics Approaches to Understand Stylosanthes scabra, an Orphan Legume from the Brazilian Caatinga.</title>
        <authorList>
            <person name="Ferreira-Neto J.R.C."/>
            <person name="da Silva M.D."/>
            <person name="Binneck E."/>
            <person name="de Melo N.F."/>
            <person name="da Silva R.H."/>
            <person name="de Melo A.L.T.M."/>
            <person name="Pandolfi V."/>
            <person name="Bustamante F.O."/>
            <person name="Brasileiro-Vidal A.C."/>
            <person name="Benko-Iseppon A.M."/>
        </authorList>
    </citation>
    <scope>NUCLEOTIDE SEQUENCE [LARGE SCALE GENOMIC DNA]</scope>
    <source>
        <tissue evidence="1">Leaves</tissue>
    </source>
</reference>
<organism evidence="1 2">
    <name type="scientific">Stylosanthes scabra</name>
    <dbReference type="NCBI Taxonomy" id="79078"/>
    <lineage>
        <taxon>Eukaryota</taxon>
        <taxon>Viridiplantae</taxon>
        <taxon>Streptophyta</taxon>
        <taxon>Embryophyta</taxon>
        <taxon>Tracheophyta</taxon>
        <taxon>Spermatophyta</taxon>
        <taxon>Magnoliopsida</taxon>
        <taxon>eudicotyledons</taxon>
        <taxon>Gunneridae</taxon>
        <taxon>Pentapetalae</taxon>
        <taxon>rosids</taxon>
        <taxon>fabids</taxon>
        <taxon>Fabales</taxon>
        <taxon>Fabaceae</taxon>
        <taxon>Papilionoideae</taxon>
        <taxon>50 kb inversion clade</taxon>
        <taxon>dalbergioids sensu lato</taxon>
        <taxon>Dalbergieae</taxon>
        <taxon>Pterocarpus clade</taxon>
        <taxon>Stylosanthes</taxon>
    </lineage>
</organism>
<sequence>MERLEHPKKSSHDQLQGITTSEYIHKYDGIGVPCRYNLPICFLEKETTLWIWAVTKADFKAACGAVNEWEDAPNRAETQKLHTSLRDKATPLSSNNSIWGITTNYTSTPCYRSQFFCCHLLYRYHRKQAASVIIVNDLQGSLRLISHTSSNHFIIPHNPAAFKALHSSSDLHKENSPDRLSTLLGAFFQCN</sequence>
<keyword evidence="2" id="KW-1185">Reference proteome</keyword>
<accession>A0ABU6WVD4</accession>
<proteinExistence type="predicted"/>
<evidence type="ECO:0000313" key="2">
    <source>
        <dbReference type="Proteomes" id="UP001341840"/>
    </source>
</evidence>
<dbReference type="Proteomes" id="UP001341840">
    <property type="component" value="Unassembled WGS sequence"/>
</dbReference>
<evidence type="ECO:0000313" key="1">
    <source>
        <dbReference type="EMBL" id="MED6188108.1"/>
    </source>
</evidence>
<protein>
    <submittedName>
        <fullName evidence="1">Uncharacterized protein</fullName>
    </submittedName>
</protein>
<gene>
    <name evidence="1" type="ORF">PIB30_082896</name>
</gene>
<comment type="caution">
    <text evidence="1">The sequence shown here is derived from an EMBL/GenBank/DDBJ whole genome shotgun (WGS) entry which is preliminary data.</text>
</comment>